<dbReference type="InterPro" id="IPR050310">
    <property type="entry name" value="VPS10-sortilin"/>
</dbReference>
<feature type="domain" description="Sortilin N-terminal" evidence="3">
    <location>
        <begin position="137"/>
        <end position="296"/>
    </location>
</feature>
<evidence type="ECO:0000313" key="5">
    <source>
        <dbReference type="Proteomes" id="UP000249720"/>
    </source>
</evidence>
<evidence type="ECO:0000259" key="3">
    <source>
        <dbReference type="Pfam" id="PF15902"/>
    </source>
</evidence>
<accession>A0A2W7RM24</accession>
<dbReference type="PANTHER" id="PTHR12106:SF27">
    <property type="entry name" value="SORTILIN-RELATED RECEPTOR"/>
    <property type="match status" value="1"/>
</dbReference>
<dbReference type="Gene3D" id="2.130.10.10">
    <property type="entry name" value="YVTN repeat-like/Quinoprotein amine dehydrogenase"/>
    <property type="match status" value="4"/>
</dbReference>
<name>A0A2W7RM24_9BACT</name>
<dbReference type="SUPFAM" id="SSF50939">
    <property type="entry name" value="Sialidases"/>
    <property type="match status" value="1"/>
</dbReference>
<evidence type="ECO:0000256" key="2">
    <source>
        <dbReference type="SAM" id="SignalP"/>
    </source>
</evidence>
<comment type="caution">
    <text evidence="4">The sequence shown here is derived from an EMBL/GenBank/DDBJ whole genome shotgun (WGS) entry which is preliminary data.</text>
</comment>
<proteinExistence type="predicted"/>
<dbReference type="InterPro" id="IPR036278">
    <property type="entry name" value="Sialidase_sf"/>
</dbReference>
<keyword evidence="5" id="KW-1185">Reference proteome</keyword>
<gene>
    <name evidence="4" type="ORF">LX80_02004</name>
</gene>
<dbReference type="AlphaFoldDB" id="A0A2W7RM24"/>
<protein>
    <submittedName>
        <fullName evidence="4">Sortilin (Neurotensin receptor 3)</fullName>
    </submittedName>
</protein>
<keyword evidence="4" id="KW-0675">Receptor</keyword>
<dbReference type="Pfam" id="PF15902">
    <property type="entry name" value="Sortilin-Vps10"/>
    <property type="match status" value="1"/>
</dbReference>
<sequence length="856" mass="95178">MQKLMLVAICLLLAVSSFAQIAPTPANERIKGLEKKSDLIRQSTINDVAFRNIGPSIMSGRVVDLAVNPANPNEFYVAYATGGLWYTHNNGQSFTPVFDSANVITIGAIAVDWSSGTIWVGTGEVNSSRSSYAGLGIYKSVNKGKSWQYMGLPESHHIGKIVLHPSNKNIAWVAVLGHLYSPNKERGVYKTTDGGKTWKQTLFVNDNTGVVDLDIQPNNASVLYAAAWYRTRTASNFEESGASSGIYKSTDGGNSWHLVTTNGAGFPVGKGVGRIGIATAYQHPNWVYAVVDNNFHLPDTAKKHTDTSKYTINDFKNLTKEQFLALDNKKFNAFLRIRRNGFPEKYTAENIKEKVSNGTLKPSCIWDYLMDANAALFNTPIIGCEVYRSEDAGKTWKKMNEKQLKLYNTYGYYFGKIFVSPANDNKVVITGFDIELSEDGGKTFKPINNALTHADHHVAWLNPKNDSHIIIGNDAGCNITYDDGEHWFKANTPSVGQFYSVTFDMAKPYNVYGGLQDNGSWYGPSNHQENPGWMASGDYAFKPINGGDGMQVQVDWRDNTTVYSGYQFGNYMRSNKHKRASVDEPDADAAPEDNHLNVTAADEKNEKSDSTIYIHPHADLGEEPLRFNWQTPILLSRHNQDILYYGSNKFQRSMHRGEHLETISNDLTTNPPQGNVPFGTLTTISESPLRFGMLYAGADDGSLHISFDDGYTWQSINEGLPKGLYVSRVTASAYKEGRVYVSLNGYRNDDFKPYLFVSEDYGKHWKSIGNDLPYESINVVKEDNKLPNIIYVGTDGGLYVSNNNGNSFMAWNKGLPYSIPVHDIAIQPVANEIILGTHGRSIYIASLSEIQKKLKQ</sequence>
<dbReference type="CDD" id="cd15482">
    <property type="entry name" value="Sialidase_non-viral"/>
    <property type="match status" value="1"/>
</dbReference>
<reference evidence="4 5" key="1">
    <citation type="submission" date="2018-06" db="EMBL/GenBank/DDBJ databases">
        <title>Genomic Encyclopedia of Archaeal and Bacterial Type Strains, Phase II (KMG-II): from individual species to whole genera.</title>
        <authorList>
            <person name="Goeker M."/>
        </authorList>
    </citation>
    <scope>NUCLEOTIDE SEQUENCE [LARGE SCALE GENOMIC DNA]</scope>
    <source>
        <strain evidence="4 5">DSM 23241</strain>
    </source>
</reference>
<dbReference type="Proteomes" id="UP000249720">
    <property type="component" value="Unassembled WGS sequence"/>
</dbReference>
<feature type="chain" id="PRO_5016171521" evidence="2">
    <location>
        <begin position="22"/>
        <end position="856"/>
    </location>
</feature>
<organism evidence="4 5">
    <name type="scientific">Hydrotalea sandarakina</name>
    <dbReference type="NCBI Taxonomy" id="1004304"/>
    <lineage>
        <taxon>Bacteria</taxon>
        <taxon>Pseudomonadati</taxon>
        <taxon>Bacteroidota</taxon>
        <taxon>Chitinophagia</taxon>
        <taxon>Chitinophagales</taxon>
        <taxon>Chitinophagaceae</taxon>
        <taxon>Hydrotalea</taxon>
    </lineage>
</organism>
<dbReference type="InterPro" id="IPR031778">
    <property type="entry name" value="Sortilin_N"/>
</dbReference>
<keyword evidence="2" id="KW-0732">Signal</keyword>
<feature type="signal peptide" evidence="2">
    <location>
        <begin position="1"/>
        <end position="21"/>
    </location>
</feature>
<dbReference type="SUPFAM" id="SSF110296">
    <property type="entry name" value="Oligoxyloglucan reducing end-specific cellobiohydrolase"/>
    <property type="match status" value="1"/>
</dbReference>
<evidence type="ECO:0000313" key="4">
    <source>
        <dbReference type="EMBL" id="PZX61843.1"/>
    </source>
</evidence>
<dbReference type="EMBL" id="QKZV01000006">
    <property type="protein sequence ID" value="PZX61843.1"/>
    <property type="molecule type" value="Genomic_DNA"/>
</dbReference>
<keyword evidence="1" id="KW-0677">Repeat</keyword>
<evidence type="ECO:0000256" key="1">
    <source>
        <dbReference type="ARBA" id="ARBA00022737"/>
    </source>
</evidence>
<dbReference type="PANTHER" id="PTHR12106">
    <property type="entry name" value="SORTILIN RELATED"/>
    <property type="match status" value="1"/>
</dbReference>
<dbReference type="InterPro" id="IPR015943">
    <property type="entry name" value="WD40/YVTN_repeat-like_dom_sf"/>
</dbReference>